<proteinExistence type="inferred from homology"/>
<accession>A0A381X5L4</accession>
<comment type="similarity">
    <text evidence="1">Belongs to the trimethylamine methyltransferase family.</text>
</comment>
<dbReference type="AlphaFoldDB" id="A0A381X5L4"/>
<evidence type="ECO:0000256" key="3">
    <source>
        <dbReference type="ARBA" id="ARBA00022679"/>
    </source>
</evidence>
<dbReference type="GO" id="GO:0015948">
    <property type="term" value="P:methanogenesis"/>
    <property type="evidence" value="ECO:0007669"/>
    <property type="project" value="InterPro"/>
</dbReference>
<dbReference type="EMBL" id="UINC01013977">
    <property type="protein sequence ID" value="SVA59948.1"/>
    <property type="molecule type" value="Genomic_DNA"/>
</dbReference>
<dbReference type="Gene3D" id="3.20.20.480">
    <property type="entry name" value="Trimethylamine methyltransferase-like"/>
    <property type="match status" value="1"/>
</dbReference>
<reference evidence="4" key="1">
    <citation type="submission" date="2018-05" db="EMBL/GenBank/DDBJ databases">
        <authorList>
            <person name="Lanie J.A."/>
            <person name="Ng W.-L."/>
            <person name="Kazmierczak K.M."/>
            <person name="Andrzejewski T.M."/>
            <person name="Davidsen T.M."/>
            <person name="Wayne K.J."/>
            <person name="Tettelin H."/>
            <person name="Glass J.I."/>
            <person name="Rusch D."/>
            <person name="Podicherti R."/>
            <person name="Tsui H.-C.T."/>
            <person name="Winkler M.E."/>
        </authorList>
    </citation>
    <scope>NUCLEOTIDE SEQUENCE</scope>
</reference>
<dbReference type="GO" id="GO:0032259">
    <property type="term" value="P:methylation"/>
    <property type="evidence" value="ECO:0007669"/>
    <property type="project" value="UniProtKB-KW"/>
</dbReference>
<sequence>PAGHFFGTQHTQDRYATEHFQPMVSSWTNFEAWDEGGRIEAHQRAEALARTLVDAHQEPPMAADRRAALDDFVERRVAEGGVETDY</sequence>
<evidence type="ECO:0000256" key="2">
    <source>
        <dbReference type="ARBA" id="ARBA00022603"/>
    </source>
</evidence>
<dbReference type="GO" id="GO:0008168">
    <property type="term" value="F:methyltransferase activity"/>
    <property type="evidence" value="ECO:0007669"/>
    <property type="project" value="UniProtKB-KW"/>
</dbReference>
<keyword evidence="2" id="KW-0489">Methyltransferase</keyword>
<dbReference type="Pfam" id="PF06253">
    <property type="entry name" value="MTTB"/>
    <property type="match status" value="1"/>
</dbReference>
<keyword evidence="3" id="KW-0808">Transferase</keyword>
<gene>
    <name evidence="4" type="ORF">METZ01_LOCUS112802</name>
</gene>
<name>A0A381X5L4_9ZZZZ</name>
<organism evidence="4">
    <name type="scientific">marine metagenome</name>
    <dbReference type="NCBI Taxonomy" id="408172"/>
    <lineage>
        <taxon>unclassified sequences</taxon>
        <taxon>metagenomes</taxon>
        <taxon>ecological metagenomes</taxon>
    </lineage>
</organism>
<feature type="non-terminal residue" evidence="4">
    <location>
        <position position="1"/>
    </location>
</feature>
<evidence type="ECO:0000313" key="4">
    <source>
        <dbReference type="EMBL" id="SVA59948.1"/>
    </source>
</evidence>
<dbReference type="InterPro" id="IPR038601">
    <property type="entry name" value="MttB-like_sf"/>
</dbReference>
<evidence type="ECO:0008006" key="5">
    <source>
        <dbReference type="Google" id="ProtNLM"/>
    </source>
</evidence>
<dbReference type="InterPro" id="IPR010426">
    <property type="entry name" value="MTTB_MeTrfase"/>
</dbReference>
<protein>
    <recommendedName>
        <fullName evidence="5">Methyltransferase</fullName>
    </recommendedName>
</protein>
<evidence type="ECO:0000256" key="1">
    <source>
        <dbReference type="ARBA" id="ARBA00007137"/>
    </source>
</evidence>